<evidence type="ECO:0000313" key="1">
    <source>
        <dbReference type="EMBL" id="NYJ00256.1"/>
    </source>
</evidence>
<comment type="caution">
    <text evidence="1">The sequence shown here is derived from an EMBL/GenBank/DDBJ whole genome shotgun (WGS) entry which is preliminary data.</text>
</comment>
<protein>
    <submittedName>
        <fullName evidence="1">Uncharacterized protein</fullName>
    </submittedName>
</protein>
<name>A0A853BZQ3_9ACTN</name>
<keyword evidence="2" id="KW-1185">Reference proteome</keyword>
<sequence>MAATCNVLRCTSEGAEIVDVSGEHQLRLEAIVCTEHKANMDAGARWVWDDQMDARAPLLMGEDLPPVLTSSRMEVSHMSSLGRTKMLRLEFDRGDGTSDYVIFELTPEAAEGIKNLSRTM</sequence>
<dbReference type="RefSeq" id="WP_179666874.1">
    <property type="nucleotide sequence ID" value="NZ_JACCFP010000001.1"/>
</dbReference>
<dbReference type="Proteomes" id="UP000530424">
    <property type="component" value="Unassembled WGS sequence"/>
</dbReference>
<dbReference type="EMBL" id="JACCFP010000001">
    <property type="protein sequence ID" value="NYJ00256.1"/>
    <property type="molecule type" value="Genomic_DNA"/>
</dbReference>
<proteinExistence type="predicted"/>
<accession>A0A853BZQ3</accession>
<evidence type="ECO:0000313" key="2">
    <source>
        <dbReference type="Proteomes" id="UP000530424"/>
    </source>
</evidence>
<organism evidence="1 2">
    <name type="scientific">Nocardioides thalensis</name>
    <dbReference type="NCBI Taxonomy" id="1914755"/>
    <lineage>
        <taxon>Bacteria</taxon>
        <taxon>Bacillati</taxon>
        <taxon>Actinomycetota</taxon>
        <taxon>Actinomycetes</taxon>
        <taxon>Propionibacteriales</taxon>
        <taxon>Nocardioidaceae</taxon>
        <taxon>Nocardioides</taxon>
    </lineage>
</organism>
<dbReference type="AlphaFoldDB" id="A0A853BZQ3"/>
<gene>
    <name evidence="1" type="ORF">HNR19_000954</name>
</gene>
<reference evidence="1 2" key="1">
    <citation type="submission" date="2020-07" db="EMBL/GenBank/DDBJ databases">
        <title>Sequencing the genomes of 1000 actinobacteria strains.</title>
        <authorList>
            <person name="Klenk H.-P."/>
        </authorList>
    </citation>
    <scope>NUCLEOTIDE SEQUENCE [LARGE SCALE GENOMIC DNA]</scope>
    <source>
        <strain evidence="1 2">DSM 103833</strain>
    </source>
</reference>